<accession>A0A2M7T6K5</accession>
<name>A0A2M7T6K5_9ACTN</name>
<dbReference type="InterPro" id="IPR002104">
    <property type="entry name" value="Integrase_catalytic"/>
</dbReference>
<organism evidence="3 4">
    <name type="scientific">Candidatus Aquicultor secundus</name>
    <dbReference type="NCBI Taxonomy" id="1973895"/>
    <lineage>
        <taxon>Bacteria</taxon>
        <taxon>Bacillati</taxon>
        <taxon>Actinomycetota</taxon>
        <taxon>Candidatus Aquicultoria</taxon>
        <taxon>Candidatus Aquicultorales</taxon>
        <taxon>Candidatus Aquicultoraceae</taxon>
        <taxon>Candidatus Aquicultor</taxon>
    </lineage>
</organism>
<dbReference type="AlphaFoldDB" id="A0A2M7T6K5"/>
<dbReference type="InterPro" id="IPR050090">
    <property type="entry name" value="Tyrosine_recombinase_XerCD"/>
</dbReference>
<dbReference type="PANTHER" id="PTHR30349">
    <property type="entry name" value="PHAGE INTEGRASE-RELATED"/>
    <property type="match status" value="1"/>
</dbReference>
<dbReference type="Proteomes" id="UP000230956">
    <property type="component" value="Unassembled WGS sequence"/>
</dbReference>
<dbReference type="PANTHER" id="PTHR30349:SF64">
    <property type="entry name" value="PROPHAGE INTEGRASE INTD-RELATED"/>
    <property type="match status" value="1"/>
</dbReference>
<protein>
    <recommendedName>
        <fullName evidence="2">Tyr recombinase domain-containing protein</fullName>
    </recommendedName>
</protein>
<comment type="caution">
    <text evidence="3">The sequence shown here is derived from an EMBL/GenBank/DDBJ whole genome shotgun (WGS) entry which is preliminary data.</text>
</comment>
<dbReference type="SUPFAM" id="SSF56349">
    <property type="entry name" value="DNA breaking-rejoining enzymes"/>
    <property type="match status" value="1"/>
</dbReference>
<evidence type="ECO:0000313" key="4">
    <source>
        <dbReference type="Proteomes" id="UP000230956"/>
    </source>
</evidence>
<dbReference type="GO" id="GO:0006310">
    <property type="term" value="P:DNA recombination"/>
    <property type="evidence" value="ECO:0007669"/>
    <property type="project" value="UniProtKB-KW"/>
</dbReference>
<dbReference type="Gene3D" id="1.10.443.10">
    <property type="entry name" value="Intergrase catalytic core"/>
    <property type="match status" value="1"/>
</dbReference>
<evidence type="ECO:0000259" key="2">
    <source>
        <dbReference type="PROSITE" id="PS51898"/>
    </source>
</evidence>
<feature type="non-terminal residue" evidence="3">
    <location>
        <position position="1"/>
    </location>
</feature>
<feature type="domain" description="Tyr recombinase" evidence="2">
    <location>
        <begin position="1"/>
        <end position="133"/>
    </location>
</feature>
<dbReference type="Pfam" id="PF00589">
    <property type="entry name" value="Phage_integrase"/>
    <property type="match status" value="1"/>
</dbReference>
<gene>
    <name evidence="3" type="ORF">COY37_08190</name>
</gene>
<proteinExistence type="predicted"/>
<evidence type="ECO:0000313" key="3">
    <source>
        <dbReference type="EMBL" id="PIZ36619.1"/>
    </source>
</evidence>
<dbReference type="GO" id="GO:0015074">
    <property type="term" value="P:DNA integration"/>
    <property type="evidence" value="ECO:0007669"/>
    <property type="project" value="InterPro"/>
</dbReference>
<reference evidence="4" key="1">
    <citation type="submission" date="2017-09" db="EMBL/GenBank/DDBJ databases">
        <title>Depth-based differentiation of microbial function through sediment-hosted aquifers and enrichment of novel symbionts in the deep terrestrial subsurface.</title>
        <authorList>
            <person name="Probst A.J."/>
            <person name="Ladd B."/>
            <person name="Jarett J.K."/>
            <person name="Geller-Mcgrath D.E."/>
            <person name="Sieber C.M.K."/>
            <person name="Emerson J.B."/>
            <person name="Anantharaman K."/>
            <person name="Thomas B.C."/>
            <person name="Malmstrom R."/>
            <person name="Stieglmeier M."/>
            <person name="Klingl A."/>
            <person name="Woyke T."/>
            <person name="Ryan C.M."/>
            <person name="Banfield J.F."/>
        </authorList>
    </citation>
    <scope>NUCLEOTIDE SEQUENCE [LARGE SCALE GENOMIC DNA]</scope>
</reference>
<dbReference type="GO" id="GO:0003677">
    <property type="term" value="F:DNA binding"/>
    <property type="evidence" value="ECO:0007669"/>
    <property type="project" value="InterPro"/>
</dbReference>
<evidence type="ECO:0000256" key="1">
    <source>
        <dbReference type="ARBA" id="ARBA00023172"/>
    </source>
</evidence>
<dbReference type="InterPro" id="IPR013762">
    <property type="entry name" value="Integrase-like_cat_sf"/>
</dbReference>
<dbReference type="InterPro" id="IPR011010">
    <property type="entry name" value="DNA_brk_join_enz"/>
</dbReference>
<sequence length="135" mass="15331">ILFSCRRGFMQESNVVTDIGDVRLRGQQPCAVPGVKPRLLDQLREALRSRHYSRHHMDESLVQKAVKDAVAKAQLTKRATCHTFRHSFATHLLEGGYDIRTVQELLGHKDVKTTMIYTHVLNRGPTGVRSPIDML</sequence>
<dbReference type="PROSITE" id="PS51898">
    <property type="entry name" value="TYR_RECOMBINASE"/>
    <property type="match status" value="1"/>
</dbReference>
<keyword evidence="1" id="KW-0233">DNA recombination</keyword>
<dbReference type="EMBL" id="PFNG01000194">
    <property type="protein sequence ID" value="PIZ36619.1"/>
    <property type="molecule type" value="Genomic_DNA"/>
</dbReference>